<feature type="region of interest" description="Disordered" evidence="1">
    <location>
        <begin position="506"/>
        <end position="525"/>
    </location>
</feature>
<dbReference type="InterPro" id="IPR032801">
    <property type="entry name" value="PXL2A/B/C"/>
</dbReference>
<dbReference type="Pfam" id="PF13911">
    <property type="entry name" value="AhpC-TSA_2"/>
    <property type="match status" value="1"/>
</dbReference>
<accession>A0A8H3CSF1</accession>
<organism evidence="2 3">
    <name type="scientific">Rhizoctonia solani</name>
    <dbReference type="NCBI Taxonomy" id="456999"/>
    <lineage>
        <taxon>Eukaryota</taxon>
        <taxon>Fungi</taxon>
        <taxon>Dikarya</taxon>
        <taxon>Basidiomycota</taxon>
        <taxon>Agaricomycotina</taxon>
        <taxon>Agaricomycetes</taxon>
        <taxon>Cantharellales</taxon>
        <taxon>Ceratobasidiaceae</taxon>
        <taxon>Rhizoctonia</taxon>
    </lineage>
</organism>
<evidence type="ECO:0000313" key="3">
    <source>
        <dbReference type="Proteomes" id="UP000663843"/>
    </source>
</evidence>
<gene>
    <name evidence="2" type="ORF">RDB_LOCUS135525</name>
</gene>
<feature type="region of interest" description="Disordered" evidence="1">
    <location>
        <begin position="112"/>
        <end position="153"/>
    </location>
</feature>
<dbReference type="PANTHER" id="PTHR28630:SF3">
    <property type="entry name" value="PEROXIREDOXIN-LIKE 2C"/>
    <property type="match status" value="1"/>
</dbReference>
<feature type="compositionally biased region" description="Basic residues" evidence="1">
    <location>
        <begin position="555"/>
        <end position="567"/>
    </location>
</feature>
<dbReference type="PANTHER" id="PTHR28630">
    <property type="match status" value="1"/>
</dbReference>
<proteinExistence type="predicted"/>
<feature type="compositionally biased region" description="Polar residues" evidence="1">
    <location>
        <begin position="226"/>
        <end position="246"/>
    </location>
</feature>
<comment type="caution">
    <text evidence="2">The sequence shown here is derived from an EMBL/GenBank/DDBJ whole genome shotgun (WGS) entry which is preliminary data.</text>
</comment>
<feature type="compositionally biased region" description="Basic and acidic residues" evidence="1">
    <location>
        <begin position="192"/>
        <end position="201"/>
    </location>
</feature>
<feature type="region of interest" description="Disordered" evidence="1">
    <location>
        <begin position="554"/>
        <end position="584"/>
    </location>
</feature>
<feature type="compositionally biased region" description="Polar residues" evidence="1">
    <location>
        <begin position="168"/>
        <end position="186"/>
    </location>
</feature>
<evidence type="ECO:0000313" key="2">
    <source>
        <dbReference type="EMBL" id="CAE6497100.1"/>
    </source>
</evidence>
<sequence length="877" mass="95952">MDLPTKSHPYLNQNSSSTTFHTSVSSFTHFTPTIAFPSHSQTSLGHSIKARYPDPYSDNPFLPLKDLRRLRSSEILSIKSPMMQVWQEAPVLSDEGEDDDGMSVILSALAEPHTPDLTPDSARSDQDLPNVDFSPTSSTGARPYTSYFARTRRDTIDSDKDEFYTPAHYQTSASSEIHQSLDTGESGNAKEPVSDVPERTAPRTKAPNPSTPSRKRPPPIRVGNQAPRSTPAQITTSPGINSTSTDETFITVNEEEEEEENDVVGSPPPRSVKLSGASAFSLSLFPPTPTTPMNRQSWVRNGRTSIESTSFSPIHRGPMAFSTPRRTIPPRAHRATMEIDRPHRTELVFKPGRASVDVPLHTRTPSSDSSYSQTMTTHSSASFYSDAGPSNARDSSFMRSDSAFETCAETISGSVSRTSKDMLDQSYEDVLSTRVLPPTRKPVPRIDSGLIEMTVPVQSRASLPDPVPVPTSPTPTSALSINSVPVPFGPKAKKRKKARKLVISHPHNLPDESSRETLSNTTLPIGPKVTHSDSIGSLRDELLGNAGTLGMLAKAKNKSKRARKAKKACQPFDRPATCTSTTKPAAPSALETFSKTKKPPSALFVISGNVAHTTPLSNTSSQLFNRCPLCQDYMSSIVHLTEPALVQKAGVKLVIIGNGSPNMIKSYNTDIFHCPYEMYTDPGRKVYNALGMTLRTNDGGSEREKGSYVKHGTFTGTMMVLKRALKMPLANAGDIKQLGGEFILGPGLQCSFASRMHTTRSHTPIRDLLKAAGVSMSPSATELSFLRSRTDSLRWMDARNEDMDSMIRRGLRASCGGENCPLDAGEQVEKLDLGEFRRLVERLKDQGSESESETAYRAEVMGQRRTELDQLGLARRR</sequence>
<dbReference type="EMBL" id="CAJMWT010004837">
    <property type="protein sequence ID" value="CAE6497100.1"/>
    <property type="molecule type" value="Genomic_DNA"/>
</dbReference>
<reference evidence="2" key="1">
    <citation type="submission" date="2021-01" db="EMBL/GenBank/DDBJ databases">
        <authorList>
            <person name="Kaushik A."/>
        </authorList>
    </citation>
    <scope>NUCLEOTIDE SEQUENCE</scope>
    <source>
        <strain evidence="2">AG2-2IIIB</strain>
    </source>
</reference>
<feature type="region of interest" description="Disordered" evidence="1">
    <location>
        <begin position="166"/>
        <end position="246"/>
    </location>
</feature>
<dbReference type="Proteomes" id="UP000663843">
    <property type="component" value="Unassembled WGS sequence"/>
</dbReference>
<protein>
    <submittedName>
        <fullName evidence="2">Uncharacterized protein</fullName>
    </submittedName>
</protein>
<dbReference type="AlphaFoldDB" id="A0A8H3CSF1"/>
<name>A0A8H3CSF1_9AGAM</name>
<feature type="region of interest" description="Disordered" evidence="1">
    <location>
        <begin position="308"/>
        <end position="327"/>
    </location>
</feature>
<feature type="region of interest" description="Disordered" evidence="1">
    <location>
        <begin position="462"/>
        <end position="482"/>
    </location>
</feature>
<evidence type="ECO:0000256" key="1">
    <source>
        <dbReference type="SAM" id="MobiDB-lite"/>
    </source>
</evidence>